<dbReference type="AlphaFoldDB" id="A0A9P9EZL1"/>
<comment type="caution">
    <text evidence="15">Lacks conserved residue(s) required for the propagation of feature annotation.</text>
</comment>
<keyword evidence="8 15" id="KW-0479">Metal-binding</keyword>
<evidence type="ECO:0000256" key="17">
    <source>
        <dbReference type="SAM" id="Phobius"/>
    </source>
</evidence>
<gene>
    <name evidence="20" type="ORF">B0J13DRAFT_550525</name>
</gene>
<dbReference type="OrthoDB" id="3065412at2759"/>
<keyword evidence="7" id="KW-0336">GPI-anchor</keyword>
<evidence type="ECO:0000256" key="6">
    <source>
        <dbReference type="ARBA" id="ARBA00022617"/>
    </source>
</evidence>
<evidence type="ECO:0000256" key="5">
    <source>
        <dbReference type="ARBA" id="ARBA00022525"/>
    </source>
</evidence>
<evidence type="ECO:0000256" key="7">
    <source>
        <dbReference type="ARBA" id="ARBA00022622"/>
    </source>
</evidence>
<dbReference type="Pfam" id="PF05730">
    <property type="entry name" value="CFEM"/>
    <property type="match status" value="1"/>
</dbReference>
<feature type="compositionally biased region" description="Pro residues" evidence="16">
    <location>
        <begin position="229"/>
        <end position="246"/>
    </location>
</feature>
<feature type="signal peptide" evidence="18">
    <location>
        <begin position="1"/>
        <end position="19"/>
    </location>
</feature>
<keyword evidence="9 18" id="KW-0732">Signal</keyword>
<evidence type="ECO:0000259" key="19">
    <source>
        <dbReference type="PROSITE" id="PS52012"/>
    </source>
</evidence>
<dbReference type="GO" id="GO:0046872">
    <property type="term" value="F:metal ion binding"/>
    <property type="evidence" value="ECO:0007669"/>
    <property type="project" value="UniProtKB-UniRule"/>
</dbReference>
<evidence type="ECO:0000256" key="14">
    <source>
        <dbReference type="ARBA" id="ARBA00023288"/>
    </source>
</evidence>
<keyword evidence="11 17" id="KW-0472">Membrane</keyword>
<evidence type="ECO:0000313" key="20">
    <source>
        <dbReference type="EMBL" id="KAH7149033.1"/>
    </source>
</evidence>
<comment type="similarity">
    <text evidence="3">Belongs to the RBT5 family.</text>
</comment>
<evidence type="ECO:0000256" key="16">
    <source>
        <dbReference type="SAM" id="MobiDB-lite"/>
    </source>
</evidence>
<evidence type="ECO:0000256" key="18">
    <source>
        <dbReference type="SAM" id="SignalP"/>
    </source>
</evidence>
<dbReference type="PROSITE" id="PS52012">
    <property type="entry name" value="CFEM"/>
    <property type="match status" value="1"/>
</dbReference>
<dbReference type="PRINTS" id="PR00239">
    <property type="entry name" value="RHODOPSNTAIL"/>
</dbReference>
<evidence type="ECO:0000313" key="21">
    <source>
        <dbReference type="Proteomes" id="UP000717696"/>
    </source>
</evidence>
<keyword evidence="4" id="KW-1003">Cell membrane</keyword>
<evidence type="ECO:0000256" key="1">
    <source>
        <dbReference type="ARBA" id="ARBA00004609"/>
    </source>
</evidence>
<sequence length="323" mass="34017">MKFHSKLLVVLTTIRLATSQTLPACADTCLNYGGTGSSSTCSSLDLECICTDKTSLDAGVCCLHESCTDSAREEAESYARSICSSAGYAMPTGISCSTITSSSTTATSSFETTGSGQSNSATTDDGSKTTTDSSSSAVETSQTAANSVLDASSLPTSEDSNSSSNGFSHKKKSNHTLKTGLGVGLGVGIPLIAAALGYLALLRRRKRQQPTTQPPMSGYQAPLQSYPQHQPPPQGYPPQGYPPQGYPPQNYTPQSVPAQSAMPLKYEPSSSPEGVASQHEMMGTTPDPRHELHSDTRPPNELHTDHRLSSELHSTPRPPNELS</sequence>
<feature type="compositionally biased region" description="Polar residues" evidence="16">
    <location>
        <begin position="137"/>
        <end position="150"/>
    </location>
</feature>
<feature type="region of interest" description="Disordered" evidence="16">
    <location>
        <begin position="207"/>
        <end position="323"/>
    </location>
</feature>
<keyword evidence="10 15" id="KW-0408">Iron</keyword>
<feature type="binding site" description="axial binding residue" evidence="15">
    <location>
        <position position="45"/>
    </location>
    <ligand>
        <name>heme</name>
        <dbReference type="ChEBI" id="CHEBI:30413"/>
    </ligand>
    <ligandPart>
        <name>Fe</name>
        <dbReference type="ChEBI" id="CHEBI:18248"/>
    </ligandPart>
</feature>
<proteinExistence type="inferred from homology"/>
<feature type="disulfide bond" evidence="15">
    <location>
        <begin position="50"/>
        <end position="83"/>
    </location>
</feature>
<dbReference type="PANTHER" id="PTHR37928:SF2">
    <property type="entry name" value="GPI ANCHORED CFEM DOMAIN PROTEIN (AFU_ORTHOLOGUE AFUA_6G10580)"/>
    <property type="match status" value="1"/>
</dbReference>
<feature type="region of interest" description="Disordered" evidence="16">
    <location>
        <begin position="107"/>
        <end position="173"/>
    </location>
</feature>
<evidence type="ECO:0000256" key="13">
    <source>
        <dbReference type="ARBA" id="ARBA00023180"/>
    </source>
</evidence>
<name>A0A9P9EZL1_9HYPO</name>
<comment type="caution">
    <text evidence="20">The sequence shown here is derived from an EMBL/GenBank/DDBJ whole genome shotgun (WGS) entry which is preliminary data.</text>
</comment>
<reference evidence="20" key="1">
    <citation type="journal article" date="2021" name="Nat. Commun.">
        <title>Genetic determinants of endophytism in the Arabidopsis root mycobiome.</title>
        <authorList>
            <person name="Mesny F."/>
            <person name="Miyauchi S."/>
            <person name="Thiergart T."/>
            <person name="Pickel B."/>
            <person name="Atanasova L."/>
            <person name="Karlsson M."/>
            <person name="Huettel B."/>
            <person name="Barry K.W."/>
            <person name="Haridas S."/>
            <person name="Chen C."/>
            <person name="Bauer D."/>
            <person name="Andreopoulos W."/>
            <person name="Pangilinan J."/>
            <person name="LaButti K."/>
            <person name="Riley R."/>
            <person name="Lipzen A."/>
            <person name="Clum A."/>
            <person name="Drula E."/>
            <person name="Henrissat B."/>
            <person name="Kohler A."/>
            <person name="Grigoriev I.V."/>
            <person name="Martin F.M."/>
            <person name="Hacquard S."/>
        </authorList>
    </citation>
    <scope>NUCLEOTIDE SEQUENCE</scope>
    <source>
        <strain evidence="20">MPI-CAGE-AT-0021</strain>
    </source>
</reference>
<feature type="transmembrane region" description="Helical" evidence="17">
    <location>
        <begin position="180"/>
        <end position="201"/>
    </location>
</feature>
<evidence type="ECO:0000256" key="9">
    <source>
        <dbReference type="ARBA" id="ARBA00022729"/>
    </source>
</evidence>
<dbReference type="Proteomes" id="UP000717696">
    <property type="component" value="Unassembled WGS sequence"/>
</dbReference>
<evidence type="ECO:0000256" key="2">
    <source>
        <dbReference type="ARBA" id="ARBA00004613"/>
    </source>
</evidence>
<dbReference type="EMBL" id="JAGMUU010000007">
    <property type="protein sequence ID" value="KAH7149033.1"/>
    <property type="molecule type" value="Genomic_DNA"/>
</dbReference>
<keyword evidence="17" id="KW-1133">Transmembrane helix</keyword>
<evidence type="ECO:0000256" key="4">
    <source>
        <dbReference type="ARBA" id="ARBA00022475"/>
    </source>
</evidence>
<feature type="chain" id="PRO_5040222595" description="CFEM domain-containing protein" evidence="18">
    <location>
        <begin position="20"/>
        <end position="323"/>
    </location>
</feature>
<accession>A0A9P9EZL1</accession>
<feature type="compositionally biased region" description="Basic and acidic residues" evidence="16">
    <location>
        <begin position="287"/>
        <end position="310"/>
    </location>
</feature>
<evidence type="ECO:0000256" key="3">
    <source>
        <dbReference type="ARBA" id="ARBA00010031"/>
    </source>
</evidence>
<dbReference type="PANTHER" id="PTHR37928">
    <property type="entry name" value="CFEM DOMAIN PROTEIN (AFU_ORTHOLOGUE AFUA_6G14090)"/>
    <property type="match status" value="1"/>
</dbReference>
<evidence type="ECO:0000256" key="15">
    <source>
        <dbReference type="PROSITE-ProRule" id="PRU01356"/>
    </source>
</evidence>
<dbReference type="GO" id="GO:0005576">
    <property type="term" value="C:extracellular region"/>
    <property type="evidence" value="ECO:0007669"/>
    <property type="project" value="UniProtKB-SubCell"/>
</dbReference>
<dbReference type="SMART" id="SM00747">
    <property type="entry name" value="CFEM"/>
    <property type="match status" value="1"/>
</dbReference>
<keyword evidence="13" id="KW-0325">Glycoprotein</keyword>
<keyword evidence="21" id="KW-1185">Reference proteome</keyword>
<dbReference type="InterPro" id="IPR008427">
    <property type="entry name" value="Extracellular_membr_CFEM_dom"/>
</dbReference>
<feature type="compositionally biased region" description="Low complexity" evidence="16">
    <location>
        <begin position="152"/>
        <end position="167"/>
    </location>
</feature>
<evidence type="ECO:0000256" key="10">
    <source>
        <dbReference type="ARBA" id="ARBA00023004"/>
    </source>
</evidence>
<keyword evidence="6 15" id="KW-0349">Heme</keyword>
<organism evidence="20 21">
    <name type="scientific">Dactylonectria estremocensis</name>
    <dbReference type="NCBI Taxonomy" id="1079267"/>
    <lineage>
        <taxon>Eukaryota</taxon>
        <taxon>Fungi</taxon>
        <taxon>Dikarya</taxon>
        <taxon>Ascomycota</taxon>
        <taxon>Pezizomycotina</taxon>
        <taxon>Sordariomycetes</taxon>
        <taxon>Hypocreomycetidae</taxon>
        <taxon>Hypocreales</taxon>
        <taxon>Nectriaceae</taxon>
        <taxon>Dactylonectria</taxon>
    </lineage>
</organism>
<evidence type="ECO:0000256" key="11">
    <source>
        <dbReference type="ARBA" id="ARBA00023136"/>
    </source>
</evidence>
<feature type="disulfide bond" evidence="15">
    <location>
        <begin position="41"/>
        <end position="48"/>
    </location>
</feature>
<feature type="domain" description="CFEM" evidence="19">
    <location>
        <begin position="1"/>
        <end position="110"/>
    </location>
</feature>
<dbReference type="GO" id="GO:0005886">
    <property type="term" value="C:plasma membrane"/>
    <property type="evidence" value="ECO:0007669"/>
    <property type="project" value="UniProtKB-SubCell"/>
</dbReference>
<evidence type="ECO:0000256" key="8">
    <source>
        <dbReference type="ARBA" id="ARBA00022723"/>
    </source>
</evidence>
<evidence type="ECO:0000256" key="12">
    <source>
        <dbReference type="ARBA" id="ARBA00023157"/>
    </source>
</evidence>
<dbReference type="GO" id="GO:0098552">
    <property type="term" value="C:side of membrane"/>
    <property type="evidence" value="ECO:0007669"/>
    <property type="project" value="UniProtKB-KW"/>
</dbReference>
<protein>
    <recommendedName>
        <fullName evidence="19">CFEM domain-containing protein</fullName>
    </recommendedName>
</protein>
<keyword evidence="5" id="KW-0964">Secreted</keyword>
<keyword evidence="14" id="KW-0449">Lipoprotein</keyword>
<keyword evidence="12 15" id="KW-1015">Disulfide bond</keyword>
<comment type="subcellular location">
    <subcellularLocation>
        <location evidence="1">Cell membrane</location>
        <topology evidence="1">Lipid-anchor</topology>
        <topology evidence="1">GPI-anchor</topology>
    </subcellularLocation>
    <subcellularLocation>
        <location evidence="2">Secreted</location>
    </subcellularLocation>
</comment>
<dbReference type="InterPro" id="IPR051735">
    <property type="entry name" value="CFEM_domain"/>
</dbReference>
<keyword evidence="17" id="KW-0812">Transmembrane</keyword>
<feature type="compositionally biased region" description="Low complexity" evidence="16">
    <location>
        <begin position="107"/>
        <end position="136"/>
    </location>
</feature>